<comment type="similarity">
    <text evidence="2">Belongs to the cytochrome P450 family.</text>
</comment>
<dbReference type="Gene3D" id="1.10.630.10">
    <property type="entry name" value="Cytochrome P450"/>
    <property type="match status" value="1"/>
</dbReference>
<dbReference type="InterPro" id="IPR001128">
    <property type="entry name" value="Cyt_P450"/>
</dbReference>
<evidence type="ECO:0000256" key="2">
    <source>
        <dbReference type="ARBA" id="ARBA00010617"/>
    </source>
</evidence>
<dbReference type="PANTHER" id="PTHR47944">
    <property type="entry name" value="CYTOCHROME P450 98A9"/>
    <property type="match status" value="1"/>
</dbReference>
<evidence type="ECO:0008006" key="11">
    <source>
        <dbReference type="Google" id="ProtNLM"/>
    </source>
</evidence>
<reference evidence="10" key="1">
    <citation type="submission" date="2023-03" db="UniProtKB">
        <authorList>
            <consortium name="EnsemblPlants"/>
        </authorList>
    </citation>
    <scope>IDENTIFICATION</scope>
</reference>
<dbReference type="Pfam" id="PF00067">
    <property type="entry name" value="p450"/>
    <property type="match status" value="1"/>
</dbReference>
<protein>
    <recommendedName>
        <fullName evidence="11">Isoleucine N-monooxygenase 1-like</fullName>
    </recommendedName>
</protein>
<dbReference type="SUPFAM" id="SSF48264">
    <property type="entry name" value="Cytochrome P450"/>
    <property type="match status" value="1"/>
</dbReference>
<organism evidence="10">
    <name type="scientific">Cucumis melo</name>
    <name type="common">Muskmelon</name>
    <dbReference type="NCBI Taxonomy" id="3656"/>
    <lineage>
        <taxon>Eukaryota</taxon>
        <taxon>Viridiplantae</taxon>
        <taxon>Streptophyta</taxon>
        <taxon>Embryophyta</taxon>
        <taxon>Tracheophyta</taxon>
        <taxon>Spermatophyta</taxon>
        <taxon>Magnoliopsida</taxon>
        <taxon>eudicotyledons</taxon>
        <taxon>Gunneridae</taxon>
        <taxon>Pentapetalae</taxon>
        <taxon>rosids</taxon>
        <taxon>fabids</taxon>
        <taxon>Cucurbitales</taxon>
        <taxon>Cucurbitaceae</taxon>
        <taxon>Benincaseae</taxon>
        <taxon>Cucumis</taxon>
    </lineage>
</organism>
<keyword evidence="6 8" id="KW-0408">Iron</keyword>
<keyword evidence="9" id="KW-0472">Membrane</keyword>
<proteinExistence type="inferred from homology"/>
<gene>
    <name evidence="10" type="primary">103491996</name>
</gene>
<evidence type="ECO:0000256" key="9">
    <source>
        <dbReference type="SAM" id="Phobius"/>
    </source>
</evidence>
<name>A0A9I9D9M0_CUCME</name>
<dbReference type="PANTHER" id="PTHR47944:SF4">
    <property type="entry name" value="OS09G0441700 PROTEIN"/>
    <property type="match status" value="1"/>
</dbReference>
<evidence type="ECO:0000256" key="8">
    <source>
        <dbReference type="PIRSR" id="PIRSR602401-1"/>
    </source>
</evidence>
<keyword evidence="9" id="KW-1133">Transmembrane helix</keyword>
<evidence type="ECO:0000256" key="1">
    <source>
        <dbReference type="ARBA" id="ARBA00001971"/>
    </source>
</evidence>
<feature type="transmembrane region" description="Helical" evidence="9">
    <location>
        <begin position="20"/>
        <end position="39"/>
    </location>
</feature>
<dbReference type="EnsemblPlants" id="MELO3C015140.2.1">
    <property type="protein sequence ID" value="MELO3C015140.2.1"/>
    <property type="gene ID" value="MELO3C015140.2"/>
</dbReference>
<comment type="cofactor">
    <cofactor evidence="1 8">
        <name>heme</name>
        <dbReference type="ChEBI" id="CHEBI:30413"/>
    </cofactor>
</comment>
<evidence type="ECO:0000256" key="3">
    <source>
        <dbReference type="ARBA" id="ARBA00022617"/>
    </source>
</evidence>
<sequence>MEVALIFITQLIYQNSPIPITSKILISFLLMAFTSILFFQCYNRIRKHSNLQPPLPPGPKPWPLVGYLPAMLSSNNFSTHQWIHSIMKQFNTEIASIHLKNKCIIPVISPELALEFLQAYDSVFGSRSSISDDVDMLTRGSVSTILSPTGPQWRKMKRILTSEILNPSTIHRMLGQRTSEADTLLCYIFNQTCKNGGGAVINVRSITQHYCGNILRRMLFNRRYYGKRREDGGPTFEEEEHNQALLTVVRCVNAFSISDFIPCLKPFDLDGHSKILKNALNVLRKYDEPIIEKRVQQWRNDKKIKGAEDILDILISLKDDNGNFLLSIEEIKILIIDIQLATVDNPSNAVEWAMAELLDQPKVLEKAVEELDKVVGRERLVQESDILKLKYLTACVRESFRLHPFSPFNVAHVSNYDIVIAGYFIPKGSEVLLSRSGLGRNPRIWEDPMKFDPERHLKDGTVELGISEPTLRFITFTRGRRGCPGSSLGTSITMMLFARLLQGFSWTLLPKFTKIDLPQPNELSLSKPLHLHAKPRLSHDMYQGFIDQQT</sequence>
<accession>A0A9I9D9M0</accession>
<keyword evidence="7" id="KW-0503">Monooxygenase</keyword>
<keyword evidence="4 8" id="KW-0479">Metal-binding</keyword>
<keyword evidence="9" id="KW-0812">Transmembrane</keyword>
<dbReference type="InterPro" id="IPR002401">
    <property type="entry name" value="Cyt_P450_E_grp-I"/>
</dbReference>
<evidence type="ECO:0000256" key="7">
    <source>
        <dbReference type="ARBA" id="ARBA00023033"/>
    </source>
</evidence>
<dbReference type="InterPro" id="IPR036396">
    <property type="entry name" value="Cyt_P450_sf"/>
</dbReference>
<evidence type="ECO:0000313" key="10">
    <source>
        <dbReference type="EnsemblPlants" id="MELO3C015140.2.1"/>
    </source>
</evidence>
<dbReference type="PRINTS" id="PR00463">
    <property type="entry name" value="EP450I"/>
</dbReference>
<evidence type="ECO:0000256" key="4">
    <source>
        <dbReference type="ARBA" id="ARBA00022723"/>
    </source>
</evidence>
<dbReference type="RefSeq" id="XP_008450368.2">
    <property type="nucleotide sequence ID" value="XM_008452146.3"/>
</dbReference>
<evidence type="ECO:0000256" key="5">
    <source>
        <dbReference type="ARBA" id="ARBA00023002"/>
    </source>
</evidence>
<evidence type="ECO:0000256" key="6">
    <source>
        <dbReference type="ARBA" id="ARBA00023004"/>
    </source>
</evidence>
<keyword evidence="5" id="KW-0560">Oxidoreductase</keyword>
<feature type="binding site" description="axial binding residue" evidence="8">
    <location>
        <position position="483"/>
    </location>
    <ligand>
        <name>heme</name>
        <dbReference type="ChEBI" id="CHEBI:30413"/>
    </ligand>
    <ligandPart>
        <name>Fe</name>
        <dbReference type="ChEBI" id="CHEBI:18248"/>
    </ligandPart>
</feature>
<keyword evidence="3 8" id="KW-0349">Heme</keyword>
<dbReference type="eggNOG" id="KOG0156">
    <property type="taxonomic scope" value="Eukaryota"/>
</dbReference>